<feature type="compositionally biased region" description="Polar residues" evidence="1">
    <location>
        <begin position="15"/>
        <end position="26"/>
    </location>
</feature>
<organism evidence="2 3">
    <name type="scientific">Hibiscus syriacus</name>
    <name type="common">Rose of Sharon</name>
    <dbReference type="NCBI Taxonomy" id="106335"/>
    <lineage>
        <taxon>Eukaryota</taxon>
        <taxon>Viridiplantae</taxon>
        <taxon>Streptophyta</taxon>
        <taxon>Embryophyta</taxon>
        <taxon>Tracheophyta</taxon>
        <taxon>Spermatophyta</taxon>
        <taxon>Magnoliopsida</taxon>
        <taxon>eudicotyledons</taxon>
        <taxon>Gunneridae</taxon>
        <taxon>Pentapetalae</taxon>
        <taxon>rosids</taxon>
        <taxon>malvids</taxon>
        <taxon>Malvales</taxon>
        <taxon>Malvaceae</taxon>
        <taxon>Malvoideae</taxon>
        <taxon>Hibiscus</taxon>
    </lineage>
</organism>
<keyword evidence="3" id="KW-1185">Reference proteome</keyword>
<protein>
    <submittedName>
        <fullName evidence="2">FK506-binding protein 16-2 isoform 1</fullName>
    </submittedName>
</protein>
<comment type="caution">
    <text evidence="2">The sequence shown here is derived from an EMBL/GenBank/DDBJ whole genome shotgun (WGS) entry which is preliminary data.</text>
</comment>
<feature type="region of interest" description="Disordered" evidence="1">
    <location>
        <begin position="1"/>
        <end position="36"/>
    </location>
</feature>
<accession>A0A6A3CLQ8</accession>
<proteinExistence type="predicted"/>
<dbReference type="EMBL" id="VEPZ02000270">
    <property type="protein sequence ID" value="KAE8728271.1"/>
    <property type="molecule type" value="Genomic_DNA"/>
</dbReference>
<gene>
    <name evidence="2" type="ORF">F3Y22_tig00004630pilonHSYRG00063</name>
</gene>
<evidence type="ECO:0000313" key="2">
    <source>
        <dbReference type="EMBL" id="KAE8728271.1"/>
    </source>
</evidence>
<dbReference type="Proteomes" id="UP000436088">
    <property type="component" value="Unassembled WGS sequence"/>
</dbReference>
<evidence type="ECO:0000313" key="3">
    <source>
        <dbReference type="Proteomes" id="UP000436088"/>
    </source>
</evidence>
<reference evidence="2" key="1">
    <citation type="submission" date="2019-09" db="EMBL/GenBank/DDBJ databases">
        <title>Draft genome information of white flower Hibiscus syriacus.</title>
        <authorList>
            <person name="Kim Y.-M."/>
        </authorList>
    </citation>
    <scope>NUCLEOTIDE SEQUENCE [LARGE SCALE GENOMIC DNA]</scope>
    <source>
        <strain evidence="2">YM2019G1</strain>
    </source>
</reference>
<name>A0A6A3CLQ8_HIBSY</name>
<sequence>MPSSFGNEVMGWLPNNGQSQNPTTTRFCPMPHGANMSDIQVTTSSNDGLPPWRHSYTSPELLSAFMSSPTSFPLIKDIADPSISEAVVSKQGQQVESQMAWCDEGATNLPHLNVD</sequence>
<evidence type="ECO:0000256" key="1">
    <source>
        <dbReference type="SAM" id="MobiDB-lite"/>
    </source>
</evidence>
<dbReference type="AlphaFoldDB" id="A0A6A3CLQ8"/>